<dbReference type="EMBL" id="CP059735">
    <property type="protein sequence ID" value="WDE00266.1"/>
    <property type="molecule type" value="Genomic_DNA"/>
</dbReference>
<dbReference type="Pfam" id="PF16036">
    <property type="entry name" value="Chalcone_3"/>
    <property type="match status" value="1"/>
</dbReference>
<keyword evidence="4" id="KW-1185">Reference proteome</keyword>
<protein>
    <submittedName>
        <fullName evidence="3">Chalcone isomerase family protein</fullName>
    </submittedName>
</protein>
<accession>A0AAE9YS77</accession>
<proteinExistence type="predicted"/>
<dbReference type="InterPro" id="IPR016087">
    <property type="entry name" value="Chalcone_isomerase"/>
</dbReference>
<dbReference type="KEGG" id="tact:SG35_006345"/>
<evidence type="ECO:0000313" key="4">
    <source>
        <dbReference type="Proteomes" id="UP000032568"/>
    </source>
</evidence>
<dbReference type="RefSeq" id="WP_053043361.1">
    <property type="nucleotide sequence ID" value="NZ_CP059735.1"/>
</dbReference>
<evidence type="ECO:0000256" key="1">
    <source>
        <dbReference type="SAM" id="SignalP"/>
    </source>
</evidence>
<evidence type="ECO:0000313" key="3">
    <source>
        <dbReference type="EMBL" id="WDE00266.1"/>
    </source>
</evidence>
<name>A0AAE9YS77_9GAMM</name>
<dbReference type="GO" id="GO:0016853">
    <property type="term" value="F:isomerase activity"/>
    <property type="evidence" value="ECO:0007669"/>
    <property type="project" value="UniProtKB-KW"/>
</dbReference>
<feature type="chain" id="PRO_5042090795" evidence="1">
    <location>
        <begin position="21"/>
        <end position="179"/>
    </location>
</feature>
<keyword evidence="1" id="KW-0732">Signal</keyword>
<sequence>MKIILITLSLFACSFSVVPARILSHGNGPEPVVIDKSQLQLVGQAQLSVLFWDIYQSRLYTSSGRFSRNEQPLLFEINYQRDISRKELVSATLEQWQHLDIPASDYQQYLPYLKALWPDISNGDTLTLFSDGSGSAFYFNGRYLGKIRDEKFAGLFLDIWLSPRTSRPGIRKALLGISP</sequence>
<dbReference type="Proteomes" id="UP000032568">
    <property type="component" value="Chromosome"/>
</dbReference>
<evidence type="ECO:0000259" key="2">
    <source>
        <dbReference type="Pfam" id="PF16036"/>
    </source>
</evidence>
<organism evidence="3 4">
    <name type="scientific">Thalassomonas actiniarum</name>
    <dbReference type="NCBI Taxonomy" id="485447"/>
    <lineage>
        <taxon>Bacteria</taxon>
        <taxon>Pseudomonadati</taxon>
        <taxon>Pseudomonadota</taxon>
        <taxon>Gammaproteobacteria</taxon>
        <taxon>Alteromonadales</taxon>
        <taxon>Colwelliaceae</taxon>
        <taxon>Thalassomonas</taxon>
    </lineage>
</organism>
<reference evidence="3 4" key="1">
    <citation type="journal article" date="2015" name="Genome Announc.">
        <title>Draft Genome Sequences of Marine Isolates of Thalassomonas viridans and Thalassomonas actiniarum.</title>
        <authorList>
            <person name="Olonade I."/>
            <person name="van Zyl L.J."/>
            <person name="Trindade M."/>
        </authorList>
    </citation>
    <scope>NUCLEOTIDE SEQUENCE [LARGE SCALE GENOMIC DNA]</scope>
    <source>
        <strain evidence="3 4">A5K-106</strain>
    </source>
</reference>
<reference evidence="3 4" key="2">
    <citation type="journal article" date="2022" name="Mar. Drugs">
        <title>Bioassay-Guided Fractionation Leads to the Detection of Cholic Acid Generated by the Rare Thalassomonas sp.</title>
        <authorList>
            <person name="Pheiffer F."/>
            <person name="Schneider Y.K."/>
            <person name="Hansen E.H."/>
            <person name="Andersen J.H."/>
            <person name="Isaksson J."/>
            <person name="Busche T."/>
            <person name="R C."/>
            <person name="Kalinowski J."/>
            <person name="Zyl L.V."/>
            <person name="Trindade M."/>
        </authorList>
    </citation>
    <scope>NUCLEOTIDE SEQUENCE [LARGE SCALE GENOMIC DNA]</scope>
    <source>
        <strain evidence="3 4">A5K-106</strain>
    </source>
</reference>
<dbReference type="AlphaFoldDB" id="A0AAE9YS77"/>
<gene>
    <name evidence="3" type="ORF">SG35_006345</name>
</gene>
<feature type="signal peptide" evidence="1">
    <location>
        <begin position="1"/>
        <end position="20"/>
    </location>
</feature>
<feature type="domain" description="Chalcone isomerase" evidence="2">
    <location>
        <begin position="29"/>
        <end position="176"/>
    </location>
</feature>
<keyword evidence="3" id="KW-0413">Isomerase</keyword>